<reference evidence="2 3" key="1">
    <citation type="submission" date="2019-05" db="EMBL/GenBank/DDBJ databases">
        <title>Another draft genome of Portunus trituberculatus and its Hox gene families provides insights of decapod evolution.</title>
        <authorList>
            <person name="Jeong J.-H."/>
            <person name="Song I."/>
            <person name="Kim S."/>
            <person name="Choi T."/>
            <person name="Kim D."/>
            <person name="Ryu S."/>
            <person name="Kim W."/>
        </authorList>
    </citation>
    <scope>NUCLEOTIDE SEQUENCE [LARGE SCALE GENOMIC DNA]</scope>
    <source>
        <tissue evidence="2">Muscle</tissue>
    </source>
</reference>
<sequence length="79" mass="8725">MDDGRFLNAVAEKDEVYTPAEPRRPCRGMTGLREIHHLMRHREPDEAETDGDDSGGDGDSSGGCGYDGDTTKNNKKTRE</sequence>
<evidence type="ECO:0000313" key="3">
    <source>
        <dbReference type="Proteomes" id="UP000324222"/>
    </source>
</evidence>
<gene>
    <name evidence="2" type="ORF">E2C01_044561</name>
</gene>
<keyword evidence="3" id="KW-1185">Reference proteome</keyword>
<feature type="region of interest" description="Disordered" evidence="1">
    <location>
        <begin position="19"/>
        <end position="79"/>
    </location>
</feature>
<dbReference type="AlphaFoldDB" id="A0A5B7FTF8"/>
<feature type="compositionally biased region" description="Gly residues" evidence="1">
    <location>
        <begin position="57"/>
        <end position="66"/>
    </location>
</feature>
<dbReference type="Proteomes" id="UP000324222">
    <property type="component" value="Unassembled WGS sequence"/>
</dbReference>
<feature type="compositionally biased region" description="Basic and acidic residues" evidence="1">
    <location>
        <begin position="33"/>
        <end position="44"/>
    </location>
</feature>
<accession>A0A5B7FTF8</accession>
<evidence type="ECO:0000313" key="2">
    <source>
        <dbReference type="EMBL" id="MPC50731.1"/>
    </source>
</evidence>
<proteinExistence type="predicted"/>
<name>A0A5B7FTF8_PORTR</name>
<comment type="caution">
    <text evidence="2">The sequence shown here is derived from an EMBL/GenBank/DDBJ whole genome shotgun (WGS) entry which is preliminary data.</text>
</comment>
<evidence type="ECO:0000256" key="1">
    <source>
        <dbReference type="SAM" id="MobiDB-lite"/>
    </source>
</evidence>
<protein>
    <submittedName>
        <fullName evidence="2">Uncharacterized protein</fullName>
    </submittedName>
</protein>
<feature type="compositionally biased region" description="Acidic residues" evidence="1">
    <location>
        <begin position="45"/>
        <end position="56"/>
    </location>
</feature>
<organism evidence="2 3">
    <name type="scientific">Portunus trituberculatus</name>
    <name type="common">Swimming crab</name>
    <name type="synonym">Neptunus trituberculatus</name>
    <dbReference type="NCBI Taxonomy" id="210409"/>
    <lineage>
        <taxon>Eukaryota</taxon>
        <taxon>Metazoa</taxon>
        <taxon>Ecdysozoa</taxon>
        <taxon>Arthropoda</taxon>
        <taxon>Crustacea</taxon>
        <taxon>Multicrustacea</taxon>
        <taxon>Malacostraca</taxon>
        <taxon>Eumalacostraca</taxon>
        <taxon>Eucarida</taxon>
        <taxon>Decapoda</taxon>
        <taxon>Pleocyemata</taxon>
        <taxon>Brachyura</taxon>
        <taxon>Eubrachyura</taxon>
        <taxon>Portunoidea</taxon>
        <taxon>Portunidae</taxon>
        <taxon>Portuninae</taxon>
        <taxon>Portunus</taxon>
    </lineage>
</organism>
<dbReference type="EMBL" id="VSRR010009694">
    <property type="protein sequence ID" value="MPC50731.1"/>
    <property type="molecule type" value="Genomic_DNA"/>
</dbReference>